<comment type="caution">
    <text evidence="2">The sequence shown here is derived from an EMBL/GenBank/DDBJ whole genome shotgun (WGS) entry which is preliminary data.</text>
</comment>
<evidence type="ECO:0000313" key="3">
    <source>
        <dbReference type="Proteomes" id="UP000095767"/>
    </source>
</evidence>
<dbReference type="EMBL" id="LWDX02020751">
    <property type="protein sequence ID" value="OEL32625.1"/>
    <property type="molecule type" value="Genomic_DNA"/>
</dbReference>
<dbReference type="AlphaFoldDB" id="A0A1E5W5I3"/>
<sequence>MATTSLPEQQPFTFTSPVLSETHEDVLEFDYESWIQQSKVTNCYSKHWLEDADAQAINRHHREMMLQAADDLPEEAYELSLRDLSELTLSRATATDEPAFSSSVRLGAARSPSNTKPWRKKTPSMDGAGFIIKLFMPSPTRAPGGGRKRRKSFSSSTVPTLRENSAPVNDSSMENAASGNRIDPSCTRSHSMARKNHRDTANRKSVGCYPFFNSSKYKVKRHLSI</sequence>
<feature type="compositionally biased region" description="Polar residues" evidence="1">
    <location>
        <begin position="157"/>
        <end position="178"/>
    </location>
</feature>
<reference evidence="2 3" key="1">
    <citation type="submission" date="2016-09" db="EMBL/GenBank/DDBJ databases">
        <title>The draft genome of Dichanthelium oligosanthes: A C3 panicoid grass species.</title>
        <authorList>
            <person name="Studer A.J."/>
            <person name="Schnable J.C."/>
            <person name="Brutnell T.P."/>
        </authorList>
    </citation>
    <scope>NUCLEOTIDE SEQUENCE [LARGE SCALE GENOMIC DNA]</scope>
    <source>
        <strain evidence="3">cv. Kellogg 1175</strain>
        <tissue evidence="2">Leaf</tissue>
    </source>
</reference>
<proteinExistence type="predicted"/>
<protein>
    <submittedName>
        <fullName evidence="2">Uncharacterized protein</fullName>
    </submittedName>
</protein>
<keyword evidence="3" id="KW-1185">Reference proteome</keyword>
<accession>A0A1E5W5I3</accession>
<dbReference type="PANTHER" id="PTHR34193:SF18">
    <property type="entry name" value="OS11G0199801 PROTEIN"/>
    <property type="match status" value="1"/>
</dbReference>
<organism evidence="2 3">
    <name type="scientific">Dichanthelium oligosanthes</name>
    <dbReference type="NCBI Taxonomy" id="888268"/>
    <lineage>
        <taxon>Eukaryota</taxon>
        <taxon>Viridiplantae</taxon>
        <taxon>Streptophyta</taxon>
        <taxon>Embryophyta</taxon>
        <taxon>Tracheophyta</taxon>
        <taxon>Spermatophyta</taxon>
        <taxon>Magnoliopsida</taxon>
        <taxon>Liliopsida</taxon>
        <taxon>Poales</taxon>
        <taxon>Poaceae</taxon>
        <taxon>PACMAD clade</taxon>
        <taxon>Panicoideae</taxon>
        <taxon>Panicodae</taxon>
        <taxon>Paniceae</taxon>
        <taxon>Dichantheliinae</taxon>
        <taxon>Dichanthelium</taxon>
    </lineage>
</organism>
<dbReference type="PANTHER" id="PTHR34193">
    <property type="entry name" value="OS11G0199801 PROTEIN"/>
    <property type="match status" value="1"/>
</dbReference>
<name>A0A1E5W5I3_9POAL</name>
<feature type="region of interest" description="Disordered" evidence="1">
    <location>
        <begin position="103"/>
        <end position="122"/>
    </location>
</feature>
<gene>
    <name evidence="2" type="ORF">BAE44_0006356</name>
</gene>
<dbReference type="Proteomes" id="UP000095767">
    <property type="component" value="Unassembled WGS sequence"/>
</dbReference>
<dbReference type="OrthoDB" id="678081at2759"/>
<feature type="region of interest" description="Disordered" evidence="1">
    <location>
        <begin position="136"/>
        <end position="205"/>
    </location>
</feature>
<evidence type="ECO:0000313" key="2">
    <source>
        <dbReference type="EMBL" id="OEL32625.1"/>
    </source>
</evidence>
<evidence type="ECO:0000256" key="1">
    <source>
        <dbReference type="SAM" id="MobiDB-lite"/>
    </source>
</evidence>